<dbReference type="EMBL" id="CP113797">
    <property type="protein sequence ID" value="WAL62634.1"/>
    <property type="molecule type" value="Genomic_DNA"/>
</dbReference>
<evidence type="ECO:0000256" key="1">
    <source>
        <dbReference type="SAM" id="Phobius"/>
    </source>
</evidence>
<evidence type="ECO:0000313" key="2">
    <source>
        <dbReference type="EMBL" id="WAL62634.1"/>
    </source>
</evidence>
<reference evidence="2" key="1">
    <citation type="submission" date="2022-12" db="EMBL/GenBank/DDBJ databases">
        <title>Polyphasic identification of a Novel Hot-Spring Cyanobacterium Ocullathermofonsia sinensis gen nov. sp. nov. and Genomic Insights on its Adaptations to the Thermal Habitat.</title>
        <authorList>
            <person name="Daroch M."/>
            <person name="Tang J."/>
            <person name="Jiang Y."/>
        </authorList>
    </citation>
    <scope>NUCLEOTIDE SEQUENCE</scope>
    <source>
        <strain evidence="2">PKUAC-SCTA174</strain>
    </source>
</reference>
<feature type="transmembrane region" description="Helical" evidence="1">
    <location>
        <begin position="30"/>
        <end position="54"/>
    </location>
</feature>
<organism evidence="2 3">
    <name type="scientific">Thermocoleostomius sinensis A174</name>
    <dbReference type="NCBI Taxonomy" id="2016057"/>
    <lineage>
        <taxon>Bacteria</taxon>
        <taxon>Bacillati</taxon>
        <taxon>Cyanobacteriota</taxon>
        <taxon>Cyanophyceae</taxon>
        <taxon>Oculatellales</taxon>
        <taxon>Oculatellaceae</taxon>
        <taxon>Thermocoleostomius</taxon>
    </lineage>
</organism>
<gene>
    <name evidence="2" type="ORF">OXH18_11775</name>
</gene>
<keyword evidence="1" id="KW-0472">Membrane</keyword>
<protein>
    <submittedName>
        <fullName evidence="2">Uncharacterized protein</fullName>
    </submittedName>
</protein>
<feature type="transmembrane region" description="Helical" evidence="1">
    <location>
        <begin position="114"/>
        <end position="136"/>
    </location>
</feature>
<evidence type="ECO:0000313" key="3">
    <source>
        <dbReference type="Proteomes" id="UP001163152"/>
    </source>
</evidence>
<proteinExistence type="predicted"/>
<keyword evidence="3" id="KW-1185">Reference proteome</keyword>
<keyword evidence="1" id="KW-1133">Transmembrane helix</keyword>
<dbReference type="KEGG" id="tsin:OXH18_11775"/>
<sequence>MKRLPWLSLAILFAAYTSFSWFLIQSTATWLAWSLVLAFTLLQALLLTTLFDGLKALIKAWLKSDIGYFTLIIVASLGVTIVLVWFRIFGYFFVLIAAEILARLDLQNAGFTRVQALLILSTFSLLGLATGWAATIHPNLNL</sequence>
<name>A0A9E8ZFU9_9CYAN</name>
<feature type="transmembrane region" description="Helical" evidence="1">
    <location>
        <begin position="66"/>
        <end position="94"/>
    </location>
</feature>
<dbReference type="Proteomes" id="UP001163152">
    <property type="component" value="Chromosome"/>
</dbReference>
<accession>A0A9E8ZFU9</accession>
<dbReference type="AlphaFoldDB" id="A0A9E8ZFU9"/>
<dbReference type="RefSeq" id="WP_268612973.1">
    <property type="nucleotide sequence ID" value="NZ_CP113797.1"/>
</dbReference>
<keyword evidence="1" id="KW-0812">Transmembrane</keyword>